<proteinExistence type="predicted"/>
<sequence length="142" mass="15262">MSYTGTTNISLAKAVVQSIIHEDVPTLIGNESRNNDLLDKILSGVLATATNASIINTQGYRHVQLNMLTTSSIATITGMIKGLPFTLYQLLDGSNASFVGLATANTAFKLSADWNPAQLGHTKKNITLVWDGDHYVEISRVA</sequence>
<dbReference type="AlphaFoldDB" id="A0A6M3INZ9"/>
<gene>
    <name evidence="1" type="ORF">MM415B01340_0009</name>
</gene>
<evidence type="ECO:0000313" key="1">
    <source>
        <dbReference type="EMBL" id="QJA59144.1"/>
    </source>
</evidence>
<name>A0A6M3INZ9_9ZZZZ</name>
<dbReference type="EMBL" id="MT141356">
    <property type="protein sequence ID" value="QJA59144.1"/>
    <property type="molecule type" value="Genomic_DNA"/>
</dbReference>
<reference evidence="1" key="1">
    <citation type="submission" date="2020-03" db="EMBL/GenBank/DDBJ databases">
        <title>The deep terrestrial virosphere.</title>
        <authorList>
            <person name="Holmfeldt K."/>
            <person name="Nilsson E."/>
            <person name="Simone D."/>
            <person name="Lopez-Fernandez M."/>
            <person name="Wu X."/>
            <person name="de Brujin I."/>
            <person name="Lundin D."/>
            <person name="Andersson A."/>
            <person name="Bertilsson S."/>
            <person name="Dopson M."/>
        </authorList>
    </citation>
    <scope>NUCLEOTIDE SEQUENCE</scope>
    <source>
        <strain evidence="1">MM415B01340</strain>
    </source>
</reference>
<protein>
    <submittedName>
        <fullName evidence="1">Uncharacterized protein</fullName>
    </submittedName>
</protein>
<organism evidence="1">
    <name type="scientific">viral metagenome</name>
    <dbReference type="NCBI Taxonomy" id="1070528"/>
    <lineage>
        <taxon>unclassified sequences</taxon>
        <taxon>metagenomes</taxon>
        <taxon>organismal metagenomes</taxon>
    </lineage>
</organism>
<accession>A0A6M3INZ9</accession>